<keyword evidence="3" id="KW-0255">Endonuclease</keyword>
<comment type="caution">
    <text evidence="2">The sequence shown here is derived from an EMBL/GenBank/DDBJ whole genome shotgun (WGS) entry which is preliminary data.</text>
</comment>
<dbReference type="EMBL" id="BSFF01000001">
    <property type="protein sequence ID" value="GLK54523.1"/>
    <property type="molecule type" value="Genomic_DNA"/>
</dbReference>
<keyword evidence="4" id="KW-1185">Reference proteome</keyword>
<evidence type="ECO:0000313" key="2">
    <source>
        <dbReference type="EMBL" id="GLK54523.1"/>
    </source>
</evidence>
<dbReference type="Pfam" id="PF00565">
    <property type="entry name" value="SNase"/>
    <property type="match status" value="1"/>
</dbReference>
<evidence type="ECO:0000313" key="5">
    <source>
        <dbReference type="Proteomes" id="UP001143400"/>
    </source>
</evidence>
<evidence type="ECO:0000313" key="4">
    <source>
        <dbReference type="Proteomes" id="UP000758856"/>
    </source>
</evidence>
<organism evidence="2 5">
    <name type="scientific">Methylopila capsulata</name>
    <dbReference type="NCBI Taxonomy" id="61654"/>
    <lineage>
        <taxon>Bacteria</taxon>
        <taxon>Pseudomonadati</taxon>
        <taxon>Pseudomonadota</taxon>
        <taxon>Alphaproteobacteria</taxon>
        <taxon>Hyphomicrobiales</taxon>
        <taxon>Methylopilaceae</taxon>
        <taxon>Methylopila</taxon>
    </lineage>
</organism>
<evidence type="ECO:0000259" key="1">
    <source>
        <dbReference type="PROSITE" id="PS50830"/>
    </source>
</evidence>
<sequence length="113" mass="12472">MTGRASVVDGDTIRVDGERIRLRSEAGPIDAPELRSAKCPLELFRAEAARDRLKALLKDRDPLIERTGADRYGRTVAVVRVDGKDIGAVLIAEGHAKPWPSLRKADRPKWCEG</sequence>
<protein>
    <submittedName>
        <fullName evidence="2 3">Nuclease</fullName>
    </submittedName>
</protein>
<name>A0A9W6MQR3_9HYPH</name>
<reference evidence="2" key="3">
    <citation type="submission" date="2023-01" db="EMBL/GenBank/DDBJ databases">
        <authorList>
            <person name="Sun Q."/>
            <person name="Evtushenko L."/>
        </authorList>
    </citation>
    <scope>NUCLEOTIDE SEQUENCE</scope>
    <source>
        <strain evidence="2">VKM B-1606</strain>
    </source>
</reference>
<dbReference type="GO" id="GO:0004519">
    <property type="term" value="F:endonuclease activity"/>
    <property type="evidence" value="ECO:0007669"/>
    <property type="project" value="UniProtKB-KW"/>
</dbReference>
<dbReference type="PROSITE" id="PS50830">
    <property type="entry name" value="TNASE_3"/>
    <property type="match status" value="1"/>
</dbReference>
<dbReference type="Proteomes" id="UP001143400">
    <property type="component" value="Unassembled WGS sequence"/>
</dbReference>
<keyword evidence="3" id="KW-0540">Nuclease</keyword>
<keyword evidence="3" id="KW-0378">Hydrolase</keyword>
<dbReference type="InterPro" id="IPR016071">
    <property type="entry name" value="Staphylococal_nuclease_OB-fold"/>
</dbReference>
<dbReference type="RefSeq" id="WP_204949899.1">
    <property type="nucleotide sequence ID" value="NZ_BSFF01000001.1"/>
</dbReference>
<reference evidence="3 4" key="2">
    <citation type="submission" date="2021-01" db="EMBL/GenBank/DDBJ databases">
        <title>Genomic Encyclopedia of Type Strains, Phase IV (KMG-IV): sequencing the most valuable type-strain genomes for metagenomic binning, comparative biology and taxonomic classification.</title>
        <authorList>
            <person name="Goeker M."/>
        </authorList>
    </citation>
    <scope>NUCLEOTIDE SEQUENCE [LARGE SCALE GENOMIC DNA]</scope>
    <source>
        <strain evidence="3 4">DSM 6130</strain>
    </source>
</reference>
<dbReference type="SMART" id="SM00318">
    <property type="entry name" value="SNc"/>
    <property type="match status" value="1"/>
</dbReference>
<gene>
    <name evidence="2" type="primary">yci</name>
    <name evidence="2" type="ORF">GCM10008170_05420</name>
    <name evidence="3" type="ORF">JOD31_001691</name>
</gene>
<dbReference type="EMBL" id="JAFBCY010000002">
    <property type="protein sequence ID" value="MBM7851466.1"/>
    <property type="molecule type" value="Genomic_DNA"/>
</dbReference>
<dbReference type="Gene3D" id="2.40.50.90">
    <property type="match status" value="1"/>
</dbReference>
<dbReference type="Proteomes" id="UP000758856">
    <property type="component" value="Unassembled WGS sequence"/>
</dbReference>
<feature type="domain" description="TNase-like" evidence="1">
    <location>
        <begin position="7"/>
        <end position="97"/>
    </location>
</feature>
<reference evidence="2" key="1">
    <citation type="journal article" date="2014" name="Int. J. Syst. Evol. Microbiol.">
        <title>Complete genome sequence of Corynebacterium casei LMG S-19264T (=DSM 44701T), isolated from a smear-ripened cheese.</title>
        <authorList>
            <consortium name="US DOE Joint Genome Institute (JGI-PGF)"/>
            <person name="Walter F."/>
            <person name="Albersmeier A."/>
            <person name="Kalinowski J."/>
            <person name="Ruckert C."/>
        </authorList>
    </citation>
    <scope>NUCLEOTIDE SEQUENCE</scope>
    <source>
        <strain evidence="2">VKM B-1606</strain>
    </source>
</reference>
<evidence type="ECO:0000313" key="3">
    <source>
        <dbReference type="EMBL" id="MBM7851466.1"/>
    </source>
</evidence>
<dbReference type="AlphaFoldDB" id="A0A9W6MQR3"/>
<accession>A0A9W6MQR3</accession>
<dbReference type="SUPFAM" id="SSF50199">
    <property type="entry name" value="Staphylococcal nuclease"/>
    <property type="match status" value="1"/>
</dbReference>
<dbReference type="InterPro" id="IPR035437">
    <property type="entry name" value="SNase_OB-fold_sf"/>
</dbReference>
<proteinExistence type="predicted"/>